<feature type="compositionally biased region" description="Polar residues" evidence="1">
    <location>
        <begin position="312"/>
        <end position="321"/>
    </location>
</feature>
<accession>A0A7Z8D0L7</accession>
<dbReference type="Pfam" id="PF13349">
    <property type="entry name" value="DUF4097"/>
    <property type="match status" value="1"/>
</dbReference>
<evidence type="ECO:0000313" key="3">
    <source>
        <dbReference type="EMBL" id="TFJ29005.1"/>
    </source>
</evidence>
<gene>
    <name evidence="3" type="ORF">CKN69_02185</name>
</gene>
<feature type="region of interest" description="Disordered" evidence="1">
    <location>
        <begin position="312"/>
        <end position="355"/>
    </location>
</feature>
<evidence type="ECO:0000313" key="4">
    <source>
        <dbReference type="Proteomes" id="UP000297938"/>
    </source>
</evidence>
<dbReference type="AlphaFoldDB" id="A0A7Z8D0L7"/>
<feature type="domain" description="DUF4097" evidence="2">
    <location>
        <begin position="70"/>
        <end position="320"/>
    </location>
</feature>
<dbReference type="InterPro" id="IPR025164">
    <property type="entry name" value="Toastrack_DUF4097"/>
</dbReference>
<name>A0A7Z8D0L7_CARDV</name>
<proteinExistence type="predicted"/>
<dbReference type="Proteomes" id="UP000297938">
    <property type="component" value="Unassembled WGS sequence"/>
</dbReference>
<comment type="caution">
    <text evidence="3">The sequence shown here is derived from an EMBL/GenBank/DDBJ whole genome shotgun (WGS) entry which is preliminary data.</text>
</comment>
<sequence>MFFGTFMLFLEVQIMKTKLIKTLVFTGISLIVVGGFASTITYPKAQKLSTLNLKKDIPVNGNKTVIVSGDSLNIQVLESADQQVHVEINGKSPVANKFEIKTTERDNELKIDLKEPATNRQKVRLFFDFETKNATVYLPKNIKNTEINTKFGTISTESFNGDSLTVKSNAGDINLTNLKTKTLNAVNNFGTISLANSVIEDTKLKTNAGEISLSRLIGKTTTIDASAGDVSLNQVTGKISAKTNAGGIDLANKKIDQALDFQTNFGDISIETATLPTDAVIQSYLDLGDLTIFGKNEPNARFGEGKNQIKLKTNAGNIQVEQEQDSDDSTMNDMHDSNHMDDMDMDHMMDSDKDF</sequence>
<reference evidence="3 4" key="1">
    <citation type="journal article" date="2018" name="Int. J. Food Microbiol.">
        <title>Growth of Carnobacterium spp. isolated from chilled vacuum-packaged meat under relevant acidic conditions.</title>
        <authorList>
            <person name="Zhang P."/>
            <person name="Badoni M."/>
            <person name="Ganzle M."/>
            <person name="Yang X."/>
        </authorList>
    </citation>
    <scope>NUCLEOTIDE SEQUENCE [LARGE SCALE GENOMIC DNA]</scope>
    <source>
        <strain evidence="3 4">B2</strain>
    </source>
</reference>
<evidence type="ECO:0000259" key="2">
    <source>
        <dbReference type="Pfam" id="PF13349"/>
    </source>
</evidence>
<feature type="compositionally biased region" description="Basic and acidic residues" evidence="1">
    <location>
        <begin position="333"/>
        <end position="355"/>
    </location>
</feature>
<organism evidence="3 4">
    <name type="scientific">Carnobacterium divergens</name>
    <name type="common">Lactobacillus divergens</name>
    <dbReference type="NCBI Taxonomy" id="2748"/>
    <lineage>
        <taxon>Bacteria</taxon>
        <taxon>Bacillati</taxon>
        <taxon>Bacillota</taxon>
        <taxon>Bacilli</taxon>
        <taxon>Lactobacillales</taxon>
        <taxon>Carnobacteriaceae</taxon>
        <taxon>Carnobacterium</taxon>
    </lineage>
</organism>
<dbReference type="EMBL" id="NRPP01000005">
    <property type="protein sequence ID" value="TFJ29005.1"/>
    <property type="molecule type" value="Genomic_DNA"/>
</dbReference>
<protein>
    <recommendedName>
        <fullName evidence="2">DUF4097 domain-containing protein</fullName>
    </recommendedName>
</protein>
<evidence type="ECO:0000256" key="1">
    <source>
        <dbReference type="SAM" id="MobiDB-lite"/>
    </source>
</evidence>